<keyword evidence="3" id="KW-1185">Reference proteome</keyword>
<organism evidence="2 3">
    <name type="scientific">Epilithonimonas lactis</name>
    <dbReference type="NCBI Taxonomy" id="421072"/>
    <lineage>
        <taxon>Bacteria</taxon>
        <taxon>Pseudomonadati</taxon>
        <taxon>Bacteroidota</taxon>
        <taxon>Flavobacteriia</taxon>
        <taxon>Flavobacteriales</taxon>
        <taxon>Weeksellaceae</taxon>
        <taxon>Chryseobacterium group</taxon>
        <taxon>Epilithonimonas</taxon>
    </lineage>
</organism>
<dbReference type="InterPro" id="IPR046884">
    <property type="entry name" value="MnmA-like_central"/>
</dbReference>
<reference evidence="2 3" key="1">
    <citation type="submission" date="2014-07" db="EMBL/GenBank/DDBJ databases">
        <title>Epilithonimonas lactis LMG 22401 Genome.</title>
        <authorList>
            <person name="Pipes S.E."/>
            <person name="Stropko S.J."/>
        </authorList>
    </citation>
    <scope>NUCLEOTIDE SEQUENCE [LARGE SCALE GENOMIC DNA]</scope>
    <source>
        <strain evidence="2 3">LMG 24401</strain>
    </source>
</reference>
<accession>A0A085B9A6</accession>
<evidence type="ECO:0000259" key="1">
    <source>
        <dbReference type="Pfam" id="PF20259"/>
    </source>
</evidence>
<sequence length="181" mass="20132">MITKGQIVEIPASSVIYATDEVVFDNKKDELTRKVAKRNYGLFDGFLVGEHQGVDQFKLGQRKGINVGGKQEPLYVIGINEETNQLFVGAGEKHPGLWSEVLSFSQAQLNPGNLDLDSERAEQGFEVSIHSSVTDIDMIATLYLFDGILYLEFEAPVSIAIQDHHLEIYFDDHSTATITIN</sequence>
<dbReference type="InterPro" id="IPR023382">
    <property type="entry name" value="MnmA-like_central_sf"/>
</dbReference>
<gene>
    <name evidence="2" type="ORF">IO89_16170</name>
</gene>
<protein>
    <recommendedName>
        <fullName evidence="1">tRNA-specific 2-thiouridylase MnmA-like central domain-containing protein</fullName>
    </recommendedName>
</protein>
<dbReference type="RefSeq" id="WP_051880041.1">
    <property type="nucleotide sequence ID" value="NZ_FOFI01000005.1"/>
</dbReference>
<dbReference type="EMBL" id="JPLY01000005">
    <property type="protein sequence ID" value="KFC19051.1"/>
    <property type="molecule type" value="Genomic_DNA"/>
</dbReference>
<dbReference type="GO" id="GO:0016783">
    <property type="term" value="F:sulfurtransferase activity"/>
    <property type="evidence" value="ECO:0007669"/>
    <property type="project" value="InterPro"/>
</dbReference>
<dbReference type="STRING" id="421072.SAMN04488097_3459"/>
<dbReference type="Gene3D" id="2.30.30.280">
    <property type="entry name" value="Adenine nucleotide alpha hydrolases-like domains"/>
    <property type="match status" value="1"/>
</dbReference>
<proteinExistence type="predicted"/>
<dbReference type="OrthoDB" id="9800696at2"/>
<feature type="domain" description="tRNA-specific 2-thiouridylase MnmA-like central" evidence="1">
    <location>
        <begin position="44"/>
        <end position="89"/>
    </location>
</feature>
<evidence type="ECO:0000313" key="3">
    <source>
        <dbReference type="Proteomes" id="UP000028623"/>
    </source>
</evidence>
<dbReference type="Proteomes" id="UP000028623">
    <property type="component" value="Unassembled WGS sequence"/>
</dbReference>
<dbReference type="AlphaFoldDB" id="A0A085B9A6"/>
<name>A0A085B9A6_9FLAO</name>
<dbReference type="eggNOG" id="COG0482">
    <property type="taxonomic scope" value="Bacteria"/>
</dbReference>
<comment type="caution">
    <text evidence="2">The sequence shown here is derived from an EMBL/GenBank/DDBJ whole genome shotgun (WGS) entry which is preliminary data.</text>
</comment>
<dbReference type="Pfam" id="PF20259">
    <property type="entry name" value="tRNA_Me_trans_M"/>
    <property type="match status" value="1"/>
</dbReference>
<evidence type="ECO:0000313" key="2">
    <source>
        <dbReference type="EMBL" id="KFC19051.1"/>
    </source>
</evidence>